<evidence type="ECO:0000256" key="5">
    <source>
        <dbReference type="ARBA" id="ARBA00022840"/>
    </source>
</evidence>
<comment type="similarity">
    <text evidence="1">Belongs to the disease resistance NB-LRR family.</text>
</comment>
<dbReference type="Pfam" id="PF13855">
    <property type="entry name" value="LRR_8"/>
    <property type="match status" value="1"/>
</dbReference>
<dbReference type="InterPro" id="IPR032675">
    <property type="entry name" value="LRR_dom_sf"/>
</dbReference>
<feature type="domain" description="NB-ARC" evidence="8">
    <location>
        <begin position="200"/>
        <end position="365"/>
    </location>
</feature>
<keyword evidence="4" id="KW-0611">Plant defense</keyword>
<dbReference type="InterPro" id="IPR042197">
    <property type="entry name" value="Apaf_helical"/>
</dbReference>
<name>A0AAV6KTZ1_9ERIC</name>
<evidence type="ECO:0000256" key="3">
    <source>
        <dbReference type="ARBA" id="ARBA00022737"/>
    </source>
</evidence>
<feature type="domain" description="Disease resistance protein At4g27190-like leucine-rich repeats" evidence="9">
    <location>
        <begin position="832"/>
        <end position="924"/>
    </location>
</feature>
<dbReference type="Pfam" id="PF00931">
    <property type="entry name" value="NB-ARC"/>
    <property type="match status" value="1"/>
</dbReference>
<dbReference type="InterPro" id="IPR036388">
    <property type="entry name" value="WH-like_DNA-bd_sf"/>
</dbReference>
<keyword evidence="3" id="KW-0677">Repeat</keyword>
<sequence length="1366" mass="155503">MCTPQGIIEKVGCLVFDEAVKAGKYVKDYKTNLKELQVEIRKLDGRREIIQRKVREAKDDGKSVYTTVLDWLEDADTMTRDVHDQQLVGQTEADRMTPDVEEQLVGQTEADGVTRDVKEQLVGQSSDTGNMSCFKWSCPNIKRRYELSKEAKEKIAGVKKLIEESHFNENEISYPRPPPSELEFPSNENYVDLDSRTPVFERIVDALKRPSVNVIGVHGLGGVGKTTLVEEVGKKMRHDGTFKQVALAVVSKDLNVQKIQSQLADSLGFKWDANSDDQKGRAKQLWNKFTNGEKFLVILDDVWGEVDIKAIGIPLIKGSTTGCKVVLTSRNEDLLVNRMNVDKRFPIAELKEQEAWTLFKKKVGDSIESQPELCYLAYKVCKKCYGLPIAINALGEALKGKQEHAWKTALDKLENYMLTKIEGIDPSVFATLRVSYDMLRSRDAKSCFLLCCLFAEDAEIPIDELTRHCVARSLLSQNPRTLEEARNAVRTMVDALKSASLLSNGDDENVVRIQDVIKDVGISIAREEEAFLVDHGALRWPRNPTNGPSYKAMSLSFKNIKGLPDGLVYPQLETLMFDNNELSDLEVPDSFFDGMIQLKVLTFTRMTLRQLPSSLAKLSKLRMLYLNHCELVDLAILRDLKTNLEVLGLQSSTIKALPQEIEQLTNLRVLDLIDCDNLKVIPQGVISNLTSLEELYFPSTFKEWEVTSDKKQETSNRNNVSLEELRWLLSTGQLTTLYIHIPDVMLLPKESLMFQNLKRFRISLGSNFEINENFLRRRVLKHEGPSLRNVVDEADVLYLSGIKGLENMLHDNGDGNVSLELDYLPDEQSSILQRHELHWLNSFNRLIVLRISDCKTKYLFSQSTARGLVHLEELVVQSCERMEEIVGFEGQNDEDELTSELKFRKLKRLVLQFLPNFISFYAKKEKVETTMGSSSARAQPLFNEKVILPVLEVLEVDRLGNIVEIWDKQSPWLNEHTVSFGKLRDVKVQRCEKLMNLVPSNILPRLDKLQKLCVEGCPMIESVVFKNEKGAAADDSTMIIPQLQYLRISDMENLKSFYSSSTASNAQSLFNHQVILPVLEVLEVDRLSDIVEIWDKQSPWLNVHKVSFGILRDVKVQRCEKLVKLVPSNILPWLDKLQKLCVEGCPKIESVVFKNEKEGTAADDSAMIIPQLQYLRISDMEKLKSFYSSSRASNAQSLFNHQVAFPKLENLELEECASLRHTFHPYMGVVNLREIIIKHCSEMRAVISKEIDKEEEVEDGQQRKTETMFPNLSKLELHHLQELKLFCHYTRPLEFPLLRQMAICYCPSMDSFSLGHVRALDLSLKDITHKMGKMVKDGDDTTMTAQKNQEDVEPKNGGKKILEGSP</sequence>
<protein>
    <recommendedName>
        <fullName evidence="12">AAA+ ATPase domain-containing protein</fullName>
    </recommendedName>
</protein>
<organism evidence="10 11">
    <name type="scientific">Rhododendron griersonianum</name>
    <dbReference type="NCBI Taxonomy" id="479676"/>
    <lineage>
        <taxon>Eukaryota</taxon>
        <taxon>Viridiplantae</taxon>
        <taxon>Streptophyta</taxon>
        <taxon>Embryophyta</taxon>
        <taxon>Tracheophyta</taxon>
        <taxon>Spermatophyta</taxon>
        <taxon>Magnoliopsida</taxon>
        <taxon>eudicotyledons</taxon>
        <taxon>Gunneridae</taxon>
        <taxon>Pentapetalae</taxon>
        <taxon>asterids</taxon>
        <taxon>Ericales</taxon>
        <taxon>Ericaceae</taxon>
        <taxon>Ericoideae</taxon>
        <taxon>Rhodoreae</taxon>
        <taxon>Rhododendron</taxon>
    </lineage>
</organism>
<dbReference type="Pfam" id="PF23247">
    <property type="entry name" value="LRR_RPS2"/>
    <property type="match status" value="4"/>
</dbReference>
<feature type="domain" description="Disease resistance protein At4g27190-like leucine-rich repeats" evidence="9">
    <location>
        <begin position="1089"/>
        <end position="1191"/>
    </location>
</feature>
<feature type="domain" description="Disease resistance protein At4g27190-like leucine-rich repeats" evidence="9">
    <location>
        <begin position="1202"/>
        <end position="1311"/>
    </location>
</feature>
<feature type="domain" description="Disease resistance protein At4g27190-like leucine-rich repeats" evidence="9">
    <location>
        <begin position="961"/>
        <end position="1063"/>
    </location>
</feature>
<dbReference type="EMBL" id="JACTNZ010000003">
    <property type="protein sequence ID" value="KAG5555717.1"/>
    <property type="molecule type" value="Genomic_DNA"/>
</dbReference>
<evidence type="ECO:0000256" key="7">
    <source>
        <dbReference type="SAM" id="MobiDB-lite"/>
    </source>
</evidence>
<feature type="compositionally biased region" description="Basic and acidic residues" evidence="7">
    <location>
        <begin position="1348"/>
        <end position="1366"/>
    </location>
</feature>
<keyword evidence="2" id="KW-0433">Leucine-rich repeat</keyword>
<dbReference type="SUPFAM" id="SSF52540">
    <property type="entry name" value="P-loop containing nucleoside triphosphate hydrolases"/>
    <property type="match status" value="1"/>
</dbReference>
<dbReference type="InterPro" id="IPR001611">
    <property type="entry name" value="Leu-rich_rpt"/>
</dbReference>
<dbReference type="GO" id="GO:0005524">
    <property type="term" value="F:ATP binding"/>
    <property type="evidence" value="ECO:0007669"/>
    <property type="project" value="UniProtKB-KW"/>
</dbReference>
<gene>
    <name evidence="10" type="ORF">RHGRI_006383</name>
</gene>
<dbReference type="InterPro" id="IPR027417">
    <property type="entry name" value="P-loop_NTPase"/>
</dbReference>
<evidence type="ECO:0000313" key="10">
    <source>
        <dbReference type="EMBL" id="KAG5555717.1"/>
    </source>
</evidence>
<dbReference type="SUPFAM" id="SSF52058">
    <property type="entry name" value="L domain-like"/>
    <property type="match status" value="1"/>
</dbReference>
<dbReference type="FunFam" id="3.40.50.300:FF:001091">
    <property type="entry name" value="Probable disease resistance protein At1g61300"/>
    <property type="match status" value="1"/>
</dbReference>
<evidence type="ECO:0000256" key="6">
    <source>
        <dbReference type="SAM" id="Coils"/>
    </source>
</evidence>
<feature type="coiled-coil region" evidence="6">
    <location>
        <begin position="26"/>
        <end position="60"/>
    </location>
</feature>
<dbReference type="Gene3D" id="1.10.10.10">
    <property type="entry name" value="Winged helix-like DNA-binding domain superfamily/Winged helix DNA-binding domain"/>
    <property type="match status" value="1"/>
</dbReference>
<dbReference type="PRINTS" id="PR00364">
    <property type="entry name" value="DISEASERSIST"/>
</dbReference>
<dbReference type="PANTHER" id="PTHR33463">
    <property type="entry name" value="NB-ARC DOMAIN-CONTAINING PROTEIN-RELATED"/>
    <property type="match status" value="1"/>
</dbReference>
<dbReference type="GO" id="GO:0006952">
    <property type="term" value="P:defense response"/>
    <property type="evidence" value="ECO:0007669"/>
    <property type="project" value="UniProtKB-KW"/>
</dbReference>
<dbReference type="PANTHER" id="PTHR33463:SF145">
    <property type="entry name" value="NB-ARC DOMAIN-CONTAINING PROTEIN"/>
    <property type="match status" value="1"/>
</dbReference>
<dbReference type="Gene3D" id="3.80.10.10">
    <property type="entry name" value="Ribonuclease Inhibitor"/>
    <property type="match status" value="2"/>
</dbReference>
<evidence type="ECO:0000313" key="11">
    <source>
        <dbReference type="Proteomes" id="UP000823749"/>
    </source>
</evidence>
<evidence type="ECO:0000259" key="8">
    <source>
        <dbReference type="Pfam" id="PF00931"/>
    </source>
</evidence>
<feature type="region of interest" description="Disordered" evidence="7">
    <location>
        <begin position="1335"/>
        <end position="1366"/>
    </location>
</feature>
<dbReference type="InterPro" id="IPR002182">
    <property type="entry name" value="NB-ARC"/>
</dbReference>
<reference evidence="10" key="1">
    <citation type="submission" date="2020-08" db="EMBL/GenBank/DDBJ databases">
        <title>Plant Genome Project.</title>
        <authorList>
            <person name="Zhang R.-G."/>
        </authorList>
    </citation>
    <scope>NUCLEOTIDE SEQUENCE</scope>
    <source>
        <strain evidence="10">WSP0</strain>
        <tissue evidence="10">Leaf</tissue>
    </source>
</reference>
<evidence type="ECO:0000256" key="1">
    <source>
        <dbReference type="ARBA" id="ARBA00008894"/>
    </source>
</evidence>
<evidence type="ECO:0000259" key="9">
    <source>
        <dbReference type="Pfam" id="PF23247"/>
    </source>
</evidence>
<keyword evidence="5" id="KW-0547">Nucleotide-binding</keyword>
<evidence type="ECO:0008006" key="12">
    <source>
        <dbReference type="Google" id="ProtNLM"/>
    </source>
</evidence>
<keyword evidence="11" id="KW-1185">Reference proteome</keyword>
<comment type="caution">
    <text evidence="10">The sequence shown here is derived from an EMBL/GenBank/DDBJ whole genome shotgun (WGS) entry which is preliminary data.</text>
</comment>
<evidence type="ECO:0000256" key="4">
    <source>
        <dbReference type="ARBA" id="ARBA00022821"/>
    </source>
</evidence>
<dbReference type="InterPro" id="IPR050905">
    <property type="entry name" value="Plant_NBS-LRR"/>
</dbReference>
<dbReference type="GO" id="GO:0043531">
    <property type="term" value="F:ADP binding"/>
    <property type="evidence" value="ECO:0007669"/>
    <property type="project" value="InterPro"/>
</dbReference>
<accession>A0AAV6KTZ1</accession>
<dbReference type="Gene3D" id="3.40.50.300">
    <property type="entry name" value="P-loop containing nucleotide triphosphate hydrolases"/>
    <property type="match status" value="1"/>
</dbReference>
<dbReference type="Proteomes" id="UP000823749">
    <property type="component" value="Chromosome 3"/>
</dbReference>
<evidence type="ECO:0000256" key="2">
    <source>
        <dbReference type="ARBA" id="ARBA00022614"/>
    </source>
</evidence>
<keyword evidence="6" id="KW-0175">Coiled coil</keyword>
<proteinExistence type="inferred from homology"/>
<keyword evidence="5" id="KW-0067">ATP-binding</keyword>
<dbReference type="InterPro" id="IPR057135">
    <property type="entry name" value="At4g27190-like_LRR"/>
</dbReference>
<dbReference type="Gene3D" id="1.10.8.430">
    <property type="entry name" value="Helical domain of apoptotic protease-activating factors"/>
    <property type="match status" value="1"/>
</dbReference>